<reference evidence="3 4" key="1">
    <citation type="submission" date="2016-10" db="EMBL/GenBank/DDBJ databases">
        <authorList>
            <person name="de Groot N.N."/>
        </authorList>
    </citation>
    <scope>NUCLEOTIDE SEQUENCE [LARGE SCALE GENOMIC DNA]</scope>
    <source>
        <strain evidence="3 4">DSM 44149</strain>
    </source>
</reference>
<keyword evidence="4" id="KW-1185">Reference proteome</keyword>
<feature type="compositionally biased region" description="Low complexity" evidence="1">
    <location>
        <begin position="39"/>
        <end position="50"/>
    </location>
</feature>
<sequence length="262" mass="28384">MWPPTGNRDRGSRTPRTAADLTIRTALATLAAVNAPSNWQPQPHPGWQQQPPWPQQRPAPRKKRTGLIVGIVAGVLVLGAGAVFGKLYLDYQEMPGGGPGGQPVAQCDISAELRQQARVSSFRLAGEPPRARGMKHSNCFWEQTAGKDGKDTRKLQIHVYDFRGANRLPERDVEQAQNAYRGAASSPLGMDRQLAGADEATFVDASALTTAQTEANLVARKGAVYYLIKYWGHDKGFFADSPFPEAVAKDVVAKVAGELLAK</sequence>
<feature type="transmembrane region" description="Helical" evidence="2">
    <location>
        <begin position="67"/>
        <end position="89"/>
    </location>
</feature>
<evidence type="ECO:0000313" key="3">
    <source>
        <dbReference type="EMBL" id="SDM30526.1"/>
    </source>
</evidence>
<keyword evidence="2" id="KW-1133">Transmembrane helix</keyword>
<keyword evidence="2" id="KW-0812">Transmembrane</keyword>
<name>A0A1G9S4X1_ALLAB</name>
<dbReference type="eggNOG" id="ENOG5033MFY">
    <property type="taxonomic scope" value="Bacteria"/>
</dbReference>
<accession>A0A1G9S4X1</accession>
<feature type="region of interest" description="Disordered" evidence="1">
    <location>
        <begin position="36"/>
        <end position="61"/>
    </location>
</feature>
<dbReference type="Proteomes" id="UP000183376">
    <property type="component" value="Chromosome I"/>
</dbReference>
<dbReference type="EMBL" id="LT629701">
    <property type="protein sequence ID" value="SDM30526.1"/>
    <property type="molecule type" value="Genomic_DNA"/>
</dbReference>
<organism evidence="3 4">
    <name type="scientific">Allokutzneria albata</name>
    <name type="common">Kibdelosporangium albatum</name>
    <dbReference type="NCBI Taxonomy" id="211114"/>
    <lineage>
        <taxon>Bacteria</taxon>
        <taxon>Bacillati</taxon>
        <taxon>Actinomycetota</taxon>
        <taxon>Actinomycetes</taxon>
        <taxon>Pseudonocardiales</taxon>
        <taxon>Pseudonocardiaceae</taxon>
        <taxon>Allokutzneria</taxon>
    </lineage>
</organism>
<dbReference type="AlphaFoldDB" id="A0A1G9S4X1"/>
<keyword evidence="2" id="KW-0472">Membrane</keyword>
<proteinExistence type="predicted"/>
<protein>
    <recommendedName>
        <fullName evidence="5">DUF3558 domain-containing protein</fullName>
    </recommendedName>
</protein>
<gene>
    <name evidence="3" type="ORF">SAMN04489726_0892</name>
</gene>
<evidence type="ECO:0000313" key="4">
    <source>
        <dbReference type="Proteomes" id="UP000183376"/>
    </source>
</evidence>
<evidence type="ECO:0008006" key="5">
    <source>
        <dbReference type="Google" id="ProtNLM"/>
    </source>
</evidence>
<evidence type="ECO:0000256" key="1">
    <source>
        <dbReference type="SAM" id="MobiDB-lite"/>
    </source>
</evidence>
<evidence type="ECO:0000256" key="2">
    <source>
        <dbReference type="SAM" id="Phobius"/>
    </source>
</evidence>